<evidence type="ECO:0000313" key="1">
    <source>
        <dbReference type="EMBL" id="KAK6733890.1"/>
    </source>
</evidence>
<dbReference type="PANTHER" id="PTHR46060:SF1">
    <property type="entry name" value="MARINER MOS1 TRANSPOSASE-LIKE PROTEIN"/>
    <property type="match status" value="1"/>
</dbReference>
<name>A0ABR1C8Z8_NECAM</name>
<dbReference type="Proteomes" id="UP001303046">
    <property type="component" value="Unassembled WGS sequence"/>
</dbReference>
<reference evidence="1 2" key="1">
    <citation type="submission" date="2023-08" db="EMBL/GenBank/DDBJ databases">
        <title>A Necator americanus chromosomal reference genome.</title>
        <authorList>
            <person name="Ilik V."/>
            <person name="Petrzelkova K.J."/>
            <person name="Pardy F."/>
            <person name="Fuh T."/>
            <person name="Niatou-Singa F.S."/>
            <person name="Gouil Q."/>
            <person name="Baker L."/>
            <person name="Ritchie M.E."/>
            <person name="Jex A.R."/>
            <person name="Gazzola D."/>
            <person name="Li H."/>
            <person name="Toshio Fujiwara R."/>
            <person name="Zhan B."/>
            <person name="Aroian R.V."/>
            <person name="Pafco B."/>
            <person name="Schwarz E.M."/>
        </authorList>
    </citation>
    <scope>NUCLEOTIDE SEQUENCE [LARGE SCALE GENOMIC DNA]</scope>
    <source>
        <strain evidence="1 2">Aroian</strain>
        <tissue evidence="1">Whole animal</tissue>
    </source>
</reference>
<keyword evidence="2" id="KW-1185">Reference proteome</keyword>
<accession>A0ABR1C8Z8</accession>
<sequence length="284" mass="32982">MVLILPAKYIPPSCSNKQSNHGGTEIHSERSVRAWFQRFKAGNEKFEDEPHSGRQTAISFDELKNLAEQHPHEGVRYFAANLGCCPPDGNRQRRLDICTQLLSRSRRFDWPDTIVTGGEKWALYVNHTHKRAWCAGDEMPDPFVKGEIHEKKVMLNVWWGVRGIYSFELLPDNPGLLRSTASSATFACCTITRALTSRRRLLRKFWSSDGKFYRTHRRARLWSRATTASSDRFSITWRRSATMLENDLRAFFAFKSPKFYAKGIRNLVRHWQKVADVYGDYFVE</sequence>
<dbReference type="InterPro" id="IPR052709">
    <property type="entry name" value="Transposase-MT_Hybrid"/>
</dbReference>
<gene>
    <name evidence="1" type="primary">Necator_chrII.g5367</name>
    <name evidence="1" type="ORF">RB195_017574</name>
</gene>
<dbReference type="EMBL" id="JAVFWL010000002">
    <property type="protein sequence ID" value="KAK6733890.1"/>
    <property type="molecule type" value="Genomic_DNA"/>
</dbReference>
<comment type="caution">
    <text evidence="1">The sequence shown here is derived from an EMBL/GenBank/DDBJ whole genome shotgun (WGS) entry which is preliminary data.</text>
</comment>
<protein>
    <recommendedName>
        <fullName evidence="3">Mos1 transposase HTH domain-containing protein</fullName>
    </recommendedName>
</protein>
<dbReference type="Pfam" id="PF01359">
    <property type="entry name" value="Transposase_1"/>
    <property type="match status" value="1"/>
</dbReference>
<evidence type="ECO:0008006" key="3">
    <source>
        <dbReference type="Google" id="ProtNLM"/>
    </source>
</evidence>
<evidence type="ECO:0000313" key="2">
    <source>
        <dbReference type="Proteomes" id="UP001303046"/>
    </source>
</evidence>
<dbReference type="InterPro" id="IPR036397">
    <property type="entry name" value="RNaseH_sf"/>
</dbReference>
<dbReference type="PANTHER" id="PTHR46060">
    <property type="entry name" value="MARINER MOS1 TRANSPOSASE-LIKE PROTEIN"/>
    <property type="match status" value="1"/>
</dbReference>
<dbReference type="Gene3D" id="3.30.420.10">
    <property type="entry name" value="Ribonuclease H-like superfamily/Ribonuclease H"/>
    <property type="match status" value="1"/>
</dbReference>
<proteinExistence type="predicted"/>
<dbReference type="InterPro" id="IPR001888">
    <property type="entry name" value="Transposase_1"/>
</dbReference>
<organism evidence="1 2">
    <name type="scientific">Necator americanus</name>
    <name type="common">Human hookworm</name>
    <dbReference type="NCBI Taxonomy" id="51031"/>
    <lineage>
        <taxon>Eukaryota</taxon>
        <taxon>Metazoa</taxon>
        <taxon>Ecdysozoa</taxon>
        <taxon>Nematoda</taxon>
        <taxon>Chromadorea</taxon>
        <taxon>Rhabditida</taxon>
        <taxon>Rhabditina</taxon>
        <taxon>Rhabditomorpha</taxon>
        <taxon>Strongyloidea</taxon>
        <taxon>Ancylostomatidae</taxon>
        <taxon>Bunostominae</taxon>
        <taxon>Necator</taxon>
    </lineage>
</organism>